<dbReference type="SUPFAM" id="SSF48264">
    <property type="entry name" value="Cytochrome P450"/>
    <property type="match status" value="1"/>
</dbReference>
<evidence type="ECO:0000313" key="7">
    <source>
        <dbReference type="EMBL" id="TGJ86269.1"/>
    </source>
</evidence>
<dbReference type="InterPro" id="IPR001128">
    <property type="entry name" value="Cyt_P450"/>
</dbReference>
<gene>
    <name evidence="7" type="ORF">E0Z10_g2471</name>
</gene>
<dbReference type="PRINTS" id="PR00463">
    <property type="entry name" value="EP450I"/>
</dbReference>
<dbReference type="GO" id="GO:0005506">
    <property type="term" value="F:iron ion binding"/>
    <property type="evidence" value="ECO:0007669"/>
    <property type="project" value="InterPro"/>
</dbReference>
<comment type="caution">
    <text evidence="7">The sequence shown here is derived from an EMBL/GenBank/DDBJ whole genome shotgun (WGS) entry which is preliminary data.</text>
</comment>
<reference evidence="7 8" key="1">
    <citation type="submission" date="2019-03" db="EMBL/GenBank/DDBJ databases">
        <title>Draft genome sequence of Xylaria hypoxylon DSM 108379, a ubiquitous saprotrophic-parasitic fungi on hardwood.</title>
        <authorList>
            <person name="Buettner E."/>
            <person name="Leonhardt S."/>
            <person name="Gebauer A.M."/>
            <person name="Liers C."/>
            <person name="Hofrichter M."/>
            <person name="Kellner H."/>
        </authorList>
    </citation>
    <scope>NUCLEOTIDE SEQUENCE [LARGE SCALE GENOMIC DNA]</scope>
    <source>
        <strain evidence="7 8">DSM 108379</strain>
    </source>
</reference>
<keyword evidence="3 6" id="KW-0349">Heme</keyword>
<sequence>MVPVTGVELIYASTRCIYLLWIHPASKFPGPKLAKVSNVWYAYHWMTGKYPWKVEAMMKQYGDIVRIAPNELVFMTPQAITDIYGSAVKNHETFLKTSFMDLGTGDGGITWEQDPIKHRITAKKVSPAFSSKSIKAKESVLHLYIDMFVRRMRELGNIGTGVDLNTVSSSLPFMTMIDVILREGKLKTSDFLEAILGTNFFGTVNQISKKFPLLTPLMLLFIPPRILRTLPRVIKINKHEIQRRIDERNSTEHLDYFETLIPANSVLVTGKERTHLEQIAGQLLVAGYDPISNQFYGSMFQLLKNPEVLKMLTTEIRCSFHSYDEIAPDALLQLNYLQACLLESFRIFDTLPSGLPRISPGASVDGIYIEKGVHCQTSFFTTLRSDRYFHDPLEYHPQRWLAPEHPKYEHRFSQDNLKSMFPFLLGPRMCPGRESAWIQLRLFLAKVLWTFDLELVKGQDLLFDRDFSVFTMWDKPEMRVRFIPASGREGFSSNMVPPIFSYFKSHLFFKLPYPTQTFSGLTIIITGANSGLGLEAARHLVRLNASKVILAVRNLEKGAAAKSSIIASTNKPQDVIDVWKLDLTSRDSVKAFAARAQSLERLDVVIENAGVLTHDFVIAEDNELTITVNVVNTFLLALLVLPKLRDTSTRLKKEVVLVFTGSLVHWLASFPERNSPSILEALADKEKANMNQRYVLSKLIELLAYRELSYAIAQSNKAGNIVASMVNPGSVQTALDREGHGIRGLTWSTYVGIVGRTAEEGSRTLVHAATGGRDTHGQYLDDCQVGRVSDFVNSQEGLEAQRKLWKELTGKLEEMHEGITQNI</sequence>
<dbReference type="Proteomes" id="UP000297716">
    <property type="component" value="Unassembled WGS sequence"/>
</dbReference>
<dbReference type="GO" id="GO:0016705">
    <property type="term" value="F:oxidoreductase activity, acting on paired donors, with incorporation or reduction of molecular oxygen"/>
    <property type="evidence" value="ECO:0007669"/>
    <property type="project" value="InterPro"/>
</dbReference>
<keyword evidence="8" id="KW-1185">Reference proteome</keyword>
<dbReference type="OrthoDB" id="1470350at2759"/>
<dbReference type="GO" id="GO:0004497">
    <property type="term" value="F:monooxygenase activity"/>
    <property type="evidence" value="ECO:0007669"/>
    <property type="project" value="InterPro"/>
</dbReference>
<name>A0A4Z0YPN6_9PEZI</name>
<keyword evidence="5 6" id="KW-0408">Iron</keyword>
<evidence type="ECO:0000256" key="4">
    <source>
        <dbReference type="ARBA" id="ARBA00022723"/>
    </source>
</evidence>
<dbReference type="GO" id="GO:0020037">
    <property type="term" value="F:heme binding"/>
    <property type="evidence" value="ECO:0007669"/>
    <property type="project" value="InterPro"/>
</dbReference>
<evidence type="ECO:0000256" key="5">
    <source>
        <dbReference type="ARBA" id="ARBA00023004"/>
    </source>
</evidence>
<keyword evidence="4 6" id="KW-0479">Metal-binding</keyword>
<protein>
    <submittedName>
        <fullName evidence="7">Uncharacterized protein</fullName>
    </submittedName>
</protein>
<dbReference type="PANTHER" id="PTHR24305">
    <property type="entry name" value="CYTOCHROME P450"/>
    <property type="match status" value="1"/>
</dbReference>
<dbReference type="SUPFAM" id="SSF51735">
    <property type="entry name" value="NAD(P)-binding Rossmann-fold domains"/>
    <property type="match status" value="1"/>
</dbReference>
<evidence type="ECO:0000256" key="3">
    <source>
        <dbReference type="ARBA" id="ARBA00022617"/>
    </source>
</evidence>
<proteinExistence type="inferred from homology"/>
<dbReference type="InterPro" id="IPR036291">
    <property type="entry name" value="NAD(P)-bd_dom_sf"/>
</dbReference>
<dbReference type="STRING" id="37992.A0A4Z0YPN6"/>
<feature type="binding site" description="axial binding residue" evidence="6">
    <location>
        <position position="430"/>
    </location>
    <ligand>
        <name>heme</name>
        <dbReference type="ChEBI" id="CHEBI:30413"/>
    </ligand>
    <ligandPart>
        <name>Fe</name>
        <dbReference type="ChEBI" id="CHEBI:18248"/>
    </ligandPart>
</feature>
<dbReference type="Gene3D" id="3.40.50.720">
    <property type="entry name" value="NAD(P)-binding Rossmann-like Domain"/>
    <property type="match status" value="1"/>
</dbReference>
<dbReference type="Pfam" id="PF00106">
    <property type="entry name" value="adh_short"/>
    <property type="match status" value="1"/>
</dbReference>
<evidence type="ECO:0000256" key="6">
    <source>
        <dbReference type="PIRSR" id="PIRSR602401-1"/>
    </source>
</evidence>
<dbReference type="InterPro" id="IPR036396">
    <property type="entry name" value="Cyt_P450_sf"/>
</dbReference>
<dbReference type="InterPro" id="IPR002347">
    <property type="entry name" value="SDR_fam"/>
</dbReference>
<evidence type="ECO:0000313" key="8">
    <source>
        <dbReference type="Proteomes" id="UP000297716"/>
    </source>
</evidence>
<accession>A0A4Z0YPN6</accession>
<organism evidence="7 8">
    <name type="scientific">Xylaria hypoxylon</name>
    <dbReference type="NCBI Taxonomy" id="37992"/>
    <lineage>
        <taxon>Eukaryota</taxon>
        <taxon>Fungi</taxon>
        <taxon>Dikarya</taxon>
        <taxon>Ascomycota</taxon>
        <taxon>Pezizomycotina</taxon>
        <taxon>Sordariomycetes</taxon>
        <taxon>Xylariomycetidae</taxon>
        <taxon>Xylariales</taxon>
        <taxon>Xylariaceae</taxon>
        <taxon>Xylaria</taxon>
    </lineage>
</organism>
<comment type="cofactor">
    <cofactor evidence="1 6">
        <name>heme</name>
        <dbReference type="ChEBI" id="CHEBI:30413"/>
    </cofactor>
</comment>
<evidence type="ECO:0000256" key="1">
    <source>
        <dbReference type="ARBA" id="ARBA00001971"/>
    </source>
</evidence>
<evidence type="ECO:0000256" key="2">
    <source>
        <dbReference type="ARBA" id="ARBA00010617"/>
    </source>
</evidence>
<dbReference type="Pfam" id="PF00067">
    <property type="entry name" value="p450"/>
    <property type="match status" value="1"/>
</dbReference>
<dbReference type="PANTHER" id="PTHR24305:SF210">
    <property type="entry name" value="CYTOCHROME P450 MONOOXYGENASE ASQL-RELATED"/>
    <property type="match status" value="1"/>
</dbReference>
<dbReference type="InterPro" id="IPR050121">
    <property type="entry name" value="Cytochrome_P450_monoxygenase"/>
</dbReference>
<dbReference type="Gene3D" id="1.10.630.10">
    <property type="entry name" value="Cytochrome P450"/>
    <property type="match status" value="1"/>
</dbReference>
<comment type="similarity">
    <text evidence="2">Belongs to the cytochrome P450 family.</text>
</comment>
<dbReference type="InterPro" id="IPR002401">
    <property type="entry name" value="Cyt_P450_E_grp-I"/>
</dbReference>
<dbReference type="EMBL" id="SKBN01000030">
    <property type="protein sequence ID" value="TGJ86269.1"/>
    <property type="molecule type" value="Genomic_DNA"/>
</dbReference>
<dbReference type="AlphaFoldDB" id="A0A4Z0YPN6"/>